<sequence length="162" mass="18282">MHTEFVRETELQKETEHVLTQQHELLPRLAQTTTNERQAFITAYLQEQIAKAIGISTCELDVQQPLNHMGIDSLLAVELRNRLRTDLKVDIVAVKFMEDTSIASLAMQISELLTTNAPSGLFASLQKAHTLNQDSQKVDPAENREHFNQTAISEGDWLEGEI</sequence>
<dbReference type="STRING" id="56107.Cylst_3961"/>
<evidence type="ECO:0000313" key="4">
    <source>
        <dbReference type="EMBL" id="AFZ26072.1"/>
    </source>
</evidence>
<dbReference type="SMART" id="SM00823">
    <property type="entry name" value="PKS_PP"/>
    <property type="match status" value="1"/>
</dbReference>
<dbReference type="KEGG" id="csg:Cylst_3961"/>
<keyword evidence="2" id="KW-0597">Phosphoprotein</keyword>
<dbReference type="SUPFAM" id="SSF47336">
    <property type="entry name" value="ACP-like"/>
    <property type="match status" value="1"/>
</dbReference>
<keyword evidence="1" id="KW-0596">Phosphopantetheine</keyword>
<dbReference type="HOGENOM" id="CLU_1632653_0_0_3"/>
<feature type="domain" description="Carrier" evidence="3">
    <location>
        <begin position="36"/>
        <end position="113"/>
    </location>
</feature>
<dbReference type="OrthoDB" id="515240at2"/>
<dbReference type="Proteomes" id="UP000010475">
    <property type="component" value="Chromosome"/>
</dbReference>
<dbReference type="PROSITE" id="PS00012">
    <property type="entry name" value="PHOSPHOPANTETHEINE"/>
    <property type="match status" value="1"/>
</dbReference>
<dbReference type="InterPro" id="IPR036736">
    <property type="entry name" value="ACP-like_sf"/>
</dbReference>
<evidence type="ECO:0000256" key="1">
    <source>
        <dbReference type="ARBA" id="ARBA00022450"/>
    </source>
</evidence>
<dbReference type="RefSeq" id="WP_015209315.1">
    <property type="nucleotide sequence ID" value="NC_019757.1"/>
</dbReference>
<accession>K9X321</accession>
<name>K9X321_9NOST</name>
<evidence type="ECO:0000259" key="3">
    <source>
        <dbReference type="PROSITE" id="PS50075"/>
    </source>
</evidence>
<dbReference type="AlphaFoldDB" id="K9X321"/>
<dbReference type="Pfam" id="PF00550">
    <property type="entry name" value="PP-binding"/>
    <property type="match status" value="1"/>
</dbReference>
<dbReference type="GO" id="GO:0031177">
    <property type="term" value="F:phosphopantetheine binding"/>
    <property type="evidence" value="ECO:0007669"/>
    <property type="project" value="InterPro"/>
</dbReference>
<evidence type="ECO:0000256" key="2">
    <source>
        <dbReference type="ARBA" id="ARBA00022553"/>
    </source>
</evidence>
<keyword evidence="5" id="KW-1185">Reference proteome</keyword>
<dbReference type="eggNOG" id="COG0236">
    <property type="taxonomic scope" value="Bacteria"/>
</dbReference>
<dbReference type="PROSITE" id="PS50075">
    <property type="entry name" value="CARRIER"/>
    <property type="match status" value="1"/>
</dbReference>
<dbReference type="Gene3D" id="1.10.1200.10">
    <property type="entry name" value="ACP-like"/>
    <property type="match status" value="1"/>
</dbReference>
<evidence type="ECO:0000313" key="5">
    <source>
        <dbReference type="Proteomes" id="UP000010475"/>
    </source>
</evidence>
<protein>
    <submittedName>
        <fullName evidence="4">Phosphopantetheine-containing protein</fullName>
    </submittedName>
</protein>
<reference evidence="4 5" key="1">
    <citation type="submission" date="2012-06" db="EMBL/GenBank/DDBJ databases">
        <title>Finished chromosome of genome of Cylindrospermum stagnale PCC 7417.</title>
        <authorList>
            <consortium name="US DOE Joint Genome Institute"/>
            <person name="Gugger M."/>
            <person name="Coursin T."/>
            <person name="Rippka R."/>
            <person name="Tandeau De Marsac N."/>
            <person name="Huntemann M."/>
            <person name="Wei C.-L."/>
            <person name="Han J."/>
            <person name="Detter J.C."/>
            <person name="Han C."/>
            <person name="Tapia R."/>
            <person name="Chen A."/>
            <person name="Kyrpides N."/>
            <person name="Mavromatis K."/>
            <person name="Markowitz V."/>
            <person name="Szeto E."/>
            <person name="Ivanova N."/>
            <person name="Pagani I."/>
            <person name="Pati A."/>
            <person name="Goodwin L."/>
            <person name="Nordberg H.P."/>
            <person name="Cantor M.N."/>
            <person name="Hua S.X."/>
            <person name="Woyke T."/>
            <person name="Kerfeld C.A."/>
        </authorList>
    </citation>
    <scope>NUCLEOTIDE SEQUENCE [LARGE SCALE GENOMIC DNA]</scope>
    <source>
        <strain evidence="4 5">PCC 7417</strain>
    </source>
</reference>
<dbReference type="InterPro" id="IPR009081">
    <property type="entry name" value="PP-bd_ACP"/>
</dbReference>
<dbReference type="InterPro" id="IPR006162">
    <property type="entry name" value="Ppantetheine_attach_site"/>
</dbReference>
<organism evidence="4 5">
    <name type="scientific">Cylindrospermum stagnale PCC 7417</name>
    <dbReference type="NCBI Taxonomy" id="56107"/>
    <lineage>
        <taxon>Bacteria</taxon>
        <taxon>Bacillati</taxon>
        <taxon>Cyanobacteriota</taxon>
        <taxon>Cyanophyceae</taxon>
        <taxon>Nostocales</taxon>
        <taxon>Nostocaceae</taxon>
        <taxon>Cylindrospermum</taxon>
    </lineage>
</organism>
<dbReference type="EMBL" id="CP003642">
    <property type="protein sequence ID" value="AFZ26072.1"/>
    <property type="molecule type" value="Genomic_DNA"/>
</dbReference>
<gene>
    <name evidence="4" type="ORF">Cylst_3961</name>
</gene>
<proteinExistence type="predicted"/>
<dbReference type="InterPro" id="IPR020806">
    <property type="entry name" value="PKS_PP-bd"/>
</dbReference>